<dbReference type="EMBL" id="RKRF01000007">
    <property type="protein sequence ID" value="RPF55379.1"/>
    <property type="molecule type" value="Genomic_DNA"/>
</dbReference>
<dbReference type="GO" id="GO:0000162">
    <property type="term" value="P:L-tryptophan biosynthetic process"/>
    <property type="evidence" value="ECO:0007669"/>
    <property type="project" value="TreeGrafter"/>
</dbReference>
<dbReference type="Gene3D" id="3.30.470.10">
    <property type="match status" value="1"/>
</dbReference>
<dbReference type="Gene3D" id="3.20.10.10">
    <property type="entry name" value="D-amino Acid Aminotransferase, subunit A, domain 2"/>
    <property type="match status" value="1"/>
</dbReference>
<dbReference type="GO" id="GO:0009396">
    <property type="term" value="P:folic acid-containing compound biosynthetic process"/>
    <property type="evidence" value="ECO:0007669"/>
    <property type="project" value="InterPro"/>
</dbReference>
<dbReference type="GO" id="GO:0046820">
    <property type="term" value="F:4-amino-4-deoxychorismate synthase activity"/>
    <property type="evidence" value="ECO:0007669"/>
    <property type="project" value="TreeGrafter"/>
</dbReference>
<dbReference type="InterPro" id="IPR015890">
    <property type="entry name" value="Chorismate_C"/>
</dbReference>
<accession>A0A3N5BER7</accession>
<feature type="domain" description="Chorismate-utilising enzyme C-terminal" evidence="1">
    <location>
        <begin position="109"/>
        <end position="365"/>
    </location>
</feature>
<dbReference type="PANTHER" id="PTHR11236:SF50">
    <property type="entry name" value="AMINODEOXYCHORISMATE SYNTHASE COMPONENT 1"/>
    <property type="match status" value="1"/>
</dbReference>
<dbReference type="RefSeq" id="WP_124219046.1">
    <property type="nucleotide sequence ID" value="NZ_RKRF01000007.1"/>
</dbReference>
<dbReference type="GO" id="GO:0016829">
    <property type="term" value="F:lyase activity"/>
    <property type="evidence" value="ECO:0007669"/>
    <property type="project" value="UniProtKB-KW"/>
</dbReference>
<dbReference type="Pfam" id="PF00425">
    <property type="entry name" value="Chorismate_bind"/>
    <property type="match status" value="1"/>
</dbReference>
<dbReference type="Pfam" id="PF01063">
    <property type="entry name" value="Aminotran_4"/>
    <property type="match status" value="1"/>
</dbReference>
<dbReference type="InterPro" id="IPR005801">
    <property type="entry name" value="ADC_synthase"/>
</dbReference>
<dbReference type="PANTHER" id="PTHR11236">
    <property type="entry name" value="AMINOBENZOATE/ANTHRANILATE SYNTHASE"/>
    <property type="match status" value="1"/>
</dbReference>
<evidence type="ECO:0000259" key="1">
    <source>
        <dbReference type="Pfam" id="PF00425"/>
    </source>
</evidence>
<dbReference type="InterPro" id="IPR001544">
    <property type="entry name" value="Aminotrans_IV"/>
</dbReference>
<sequence length="579" mass="67205">MTKQVVHFKHPWLDDDSFVFEKPYDFVVANDLSEVKTAIRRVEQYTKNGYYAVGYVSYEASKAFNERMVTYESVRLPYVYFGIYEDYHHIYEIDNTPLENLNWKSDTSRSGYHQSISNIHLAIKKGLSYQVNFTIRLIAEFQQLNTRKLYEQLRQSQQAHYTAHLSFNDFEIISVSPELFFAWDGEQIETKPMKGTIKRGSTDTEDNLNKNYLRQSTKDRAENVMIVDLIRNDLSKIAQKGSVHVPKLFDIEEYPTVFQMTSTVRAKTKPEVNLVSIFESLFPCGSITGAPKISTMELIKHLESTPREVYCGAVGIITPEGQAIFNVPIRTVWVDHRRNQAIYGVGGGITWDSTAEGEYDEALAKAKVLKPSPATFQLLETMTLEQGQFDLWQEHMNRLLKSATFFNFNYDLKLINQKLNQIREQYNDGVYKIRLLLSEDGQIQTEVTPIDHLTQSYNATLASRPINRQDIFYYHKTTFRDHYHGLKNETYDETLLWNEAGYVTEFINGNLVYELEGQYFTPPKTDGLLAGTYRERLLEQGIINIRSLHKSKLDQVDKLWFINSVRGWVSIEQCVKERV</sequence>
<dbReference type="SUPFAM" id="SSF56752">
    <property type="entry name" value="D-aminoacid aminotransferase-like PLP-dependent enzymes"/>
    <property type="match status" value="1"/>
</dbReference>
<evidence type="ECO:0000313" key="3">
    <source>
        <dbReference type="Proteomes" id="UP000276443"/>
    </source>
</evidence>
<dbReference type="InterPro" id="IPR005802">
    <property type="entry name" value="ADC_synth_comp_1"/>
</dbReference>
<gene>
    <name evidence="2" type="ORF">EDC24_0250</name>
</gene>
<protein>
    <submittedName>
        <fullName evidence="2">Aminodeoxychorismate synthase subunit I /aminodeoxychorismate lyase apoprotein</fullName>
    </submittedName>
</protein>
<keyword evidence="2" id="KW-0456">Lyase</keyword>
<organism evidence="2 3">
    <name type="scientific">Aquisalibacillus elongatus</name>
    <dbReference type="NCBI Taxonomy" id="485577"/>
    <lineage>
        <taxon>Bacteria</taxon>
        <taxon>Bacillati</taxon>
        <taxon>Bacillota</taxon>
        <taxon>Bacilli</taxon>
        <taxon>Bacillales</taxon>
        <taxon>Bacillaceae</taxon>
        <taxon>Aquisalibacillus</taxon>
    </lineage>
</organism>
<dbReference type="Proteomes" id="UP000276443">
    <property type="component" value="Unassembled WGS sequence"/>
</dbReference>
<dbReference type="InterPro" id="IPR019999">
    <property type="entry name" value="Anth_synth_I-like"/>
</dbReference>
<name>A0A3N5BER7_9BACI</name>
<keyword evidence="3" id="KW-1185">Reference proteome</keyword>
<reference evidence="2 3" key="1">
    <citation type="submission" date="2018-11" db="EMBL/GenBank/DDBJ databases">
        <title>Genomic Encyclopedia of Type Strains, Phase IV (KMG-IV): sequencing the most valuable type-strain genomes for metagenomic binning, comparative biology and taxonomic classification.</title>
        <authorList>
            <person name="Goeker M."/>
        </authorList>
    </citation>
    <scope>NUCLEOTIDE SEQUENCE [LARGE SCALE GENOMIC DNA]</scope>
    <source>
        <strain evidence="2 3">DSM 18090</strain>
    </source>
</reference>
<proteinExistence type="predicted"/>
<evidence type="ECO:0000313" key="2">
    <source>
        <dbReference type="EMBL" id="RPF55379.1"/>
    </source>
</evidence>
<dbReference type="AlphaFoldDB" id="A0A3N5BER7"/>
<comment type="caution">
    <text evidence="2">The sequence shown here is derived from an EMBL/GenBank/DDBJ whole genome shotgun (WGS) entry which is preliminary data.</text>
</comment>
<dbReference type="InterPro" id="IPR043131">
    <property type="entry name" value="BCAT-like_N"/>
</dbReference>
<dbReference type="PRINTS" id="PR00095">
    <property type="entry name" value="ANTSNTHASEI"/>
</dbReference>
<dbReference type="Gene3D" id="3.60.120.10">
    <property type="entry name" value="Anthranilate synthase"/>
    <property type="match status" value="1"/>
</dbReference>
<dbReference type="InterPro" id="IPR043132">
    <property type="entry name" value="BCAT-like_C"/>
</dbReference>
<dbReference type="SUPFAM" id="SSF56322">
    <property type="entry name" value="ADC synthase"/>
    <property type="match status" value="1"/>
</dbReference>
<dbReference type="InterPro" id="IPR036038">
    <property type="entry name" value="Aminotransferase-like"/>
</dbReference>
<dbReference type="OrthoDB" id="9803598at2"/>
<dbReference type="NCBIfam" id="TIGR00553">
    <property type="entry name" value="pabB"/>
    <property type="match status" value="1"/>
</dbReference>